<evidence type="ECO:0000313" key="1">
    <source>
        <dbReference type="Proteomes" id="UP000887565"/>
    </source>
</evidence>
<accession>A0A915JC80</accession>
<name>A0A915JC80_ROMCU</name>
<dbReference type="WBParaSite" id="nRc.2.0.1.t23246-RA">
    <property type="protein sequence ID" value="nRc.2.0.1.t23246-RA"/>
    <property type="gene ID" value="nRc.2.0.1.g23246"/>
</dbReference>
<reference evidence="2" key="1">
    <citation type="submission" date="2022-11" db="UniProtKB">
        <authorList>
            <consortium name="WormBaseParasite"/>
        </authorList>
    </citation>
    <scope>IDENTIFICATION</scope>
</reference>
<keyword evidence="1" id="KW-1185">Reference proteome</keyword>
<dbReference type="AlphaFoldDB" id="A0A915JC80"/>
<evidence type="ECO:0000313" key="2">
    <source>
        <dbReference type="WBParaSite" id="nRc.2.0.1.t23246-RA"/>
    </source>
</evidence>
<organism evidence="1 2">
    <name type="scientific">Romanomermis culicivorax</name>
    <name type="common">Nematode worm</name>
    <dbReference type="NCBI Taxonomy" id="13658"/>
    <lineage>
        <taxon>Eukaryota</taxon>
        <taxon>Metazoa</taxon>
        <taxon>Ecdysozoa</taxon>
        <taxon>Nematoda</taxon>
        <taxon>Enoplea</taxon>
        <taxon>Dorylaimia</taxon>
        <taxon>Mermithida</taxon>
        <taxon>Mermithoidea</taxon>
        <taxon>Mermithidae</taxon>
        <taxon>Romanomermis</taxon>
    </lineage>
</organism>
<sequence>MAWHGTEPNIKEAIPSYVKVWKTGKCVRRWCKVGKVFAGDELGGENVAKRITLSPCRCLVSIIARI</sequence>
<proteinExistence type="predicted"/>
<dbReference type="Proteomes" id="UP000887565">
    <property type="component" value="Unplaced"/>
</dbReference>
<protein>
    <submittedName>
        <fullName evidence="2">Uncharacterized protein</fullName>
    </submittedName>
</protein>